<feature type="region of interest" description="Disordered" evidence="1">
    <location>
        <begin position="40"/>
        <end position="62"/>
    </location>
</feature>
<organism evidence="2 3">
    <name type="scientific">Macrostomum lignano</name>
    <dbReference type="NCBI Taxonomy" id="282301"/>
    <lineage>
        <taxon>Eukaryota</taxon>
        <taxon>Metazoa</taxon>
        <taxon>Spiralia</taxon>
        <taxon>Lophotrochozoa</taxon>
        <taxon>Platyhelminthes</taxon>
        <taxon>Rhabditophora</taxon>
        <taxon>Macrostomorpha</taxon>
        <taxon>Macrostomida</taxon>
        <taxon>Macrostomidae</taxon>
        <taxon>Macrostomum</taxon>
    </lineage>
</organism>
<sequence>MRPASLTTAATLPRRRASACGPAGRFLCPPPPRRCARASRVSQPRLPWPPPPLPPLCSPELA</sequence>
<keyword evidence="2" id="KW-1185">Reference proteome</keyword>
<feature type="compositionally biased region" description="Pro residues" evidence="1">
    <location>
        <begin position="46"/>
        <end position="62"/>
    </location>
</feature>
<proteinExistence type="predicted"/>
<evidence type="ECO:0000313" key="3">
    <source>
        <dbReference type="WBParaSite" id="maker-uti_cns_0005940-snap-gene-0.3-mRNA-1"/>
    </source>
</evidence>
<evidence type="ECO:0000313" key="2">
    <source>
        <dbReference type="Proteomes" id="UP000095280"/>
    </source>
</evidence>
<dbReference type="Proteomes" id="UP000095280">
    <property type="component" value="Unplaced"/>
</dbReference>
<reference evidence="3" key="1">
    <citation type="submission" date="2016-11" db="UniProtKB">
        <authorList>
            <consortium name="WormBaseParasite"/>
        </authorList>
    </citation>
    <scope>IDENTIFICATION</scope>
</reference>
<dbReference type="WBParaSite" id="maker-uti_cns_0005940-snap-gene-0.3-mRNA-1">
    <property type="protein sequence ID" value="maker-uti_cns_0005940-snap-gene-0.3-mRNA-1"/>
    <property type="gene ID" value="maker-uti_cns_0005940-snap-gene-0.3"/>
</dbReference>
<name>A0A1I8HGS4_9PLAT</name>
<dbReference type="AlphaFoldDB" id="A0A1I8HGS4"/>
<accession>A0A1I8HGS4</accession>
<evidence type="ECO:0000256" key="1">
    <source>
        <dbReference type="SAM" id="MobiDB-lite"/>
    </source>
</evidence>
<protein>
    <submittedName>
        <fullName evidence="3">Uncharacterized protein</fullName>
    </submittedName>
</protein>